<comment type="caution">
    <text evidence="2">The sequence shown here is derived from an EMBL/GenBank/DDBJ whole genome shotgun (WGS) entry which is preliminary data.</text>
</comment>
<evidence type="ECO:0000313" key="2">
    <source>
        <dbReference type="EMBL" id="GIH03685.1"/>
    </source>
</evidence>
<keyword evidence="3" id="KW-1185">Reference proteome</keyword>
<gene>
    <name evidence="2" type="ORF">Rhe02_17520</name>
</gene>
<evidence type="ECO:0000313" key="3">
    <source>
        <dbReference type="Proteomes" id="UP000612899"/>
    </source>
</evidence>
<protein>
    <recommendedName>
        <fullName evidence="4">Secreted protein</fullName>
    </recommendedName>
</protein>
<dbReference type="EMBL" id="BONY01000009">
    <property type="protein sequence ID" value="GIH03685.1"/>
    <property type="molecule type" value="Genomic_DNA"/>
</dbReference>
<evidence type="ECO:0008006" key="4">
    <source>
        <dbReference type="Google" id="ProtNLM"/>
    </source>
</evidence>
<name>A0A8J3VEM3_9ACTN</name>
<dbReference type="AlphaFoldDB" id="A0A8J3VEM3"/>
<feature type="signal peptide" evidence="1">
    <location>
        <begin position="1"/>
        <end position="23"/>
    </location>
</feature>
<accession>A0A8J3VEM3</accession>
<reference evidence="2" key="1">
    <citation type="submission" date="2021-01" db="EMBL/GenBank/DDBJ databases">
        <title>Whole genome shotgun sequence of Rhizocola hellebori NBRC 109834.</title>
        <authorList>
            <person name="Komaki H."/>
            <person name="Tamura T."/>
        </authorList>
    </citation>
    <scope>NUCLEOTIDE SEQUENCE</scope>
    <source>
        <strain evidence="2">NBRC 109834</strain>
    </source>
</reference>
<dbReference type="Proteomes" id="UP000612899">
    <property type="component" value="Unassembled WGS sequence"/>
</dbReference>
<keyword evidence="1" id="KW-0732">Signal</keyword>
<feature type="chain" id="PRO_5035264079" description="Secreted protein" evidence="1">
    <location>
        <begin position="24"/>
        <end position="99"/>
    </location>
</feature>
<evidence type="ECO:0000256" key="1">
    <source>
        <dbReference type="SAM" id="SignalP"/>
    </source>
</evidence>
<proteinExistence type="predicted"/>
<sequence>MARVAVVAALVGAGLTVASPAQAIIITCSKAAISPEGAQAFCTGSPPHMFYVSITCLRLPTGQKRIVNGPHRPVGYNFFSRAYCGSGWVLYSYTYFTYS</sequence>
<organism evidence="2 3">
    <name type="scientific">Rhizocola hellebori</name>
    <dbReference type="NCBI Taxonomy" id="1392758"/>
    <lineage>
        <taxon>Bacteria</taxon>
        <taxon>Bacillati</taxon>
        <taxon>Actinomycetota</taxon>
        <taxon>Actinomycetes</taxon>
        <taxon>Micromonosporales</taxon>
        <taxon>Micromonosporaceae</taxon>
        <taxon>Rhizocola</taxon>
    </lineage>
</organism>